<evidence type="ECO:0000313" key="3">
    <source>
        <dbReference type="EMBL" id="TNN74423.1"/>
    </source>
</evidence>
<evidence type="ECO:0000313" key="4">
    <source>
        <dbReference type="Proteomes" id="UP000314294"/>
    </source>
</evidence>
<comment type="caution">
    <text evidence="3">The sequence shown here is derived from an EMBL/GenBank/DDBJ whole genome shotgun (WGS) entry which is preliminary data.</text>
</comment>
<organism evidence="3 4">
    <name type="scientific">Liparis tanakae</name>
    <name type="common">Tanaka's snailfish</name>
    <dbReference type="NCBI Taxonomy" id="230148"/>
    <lineage>
        <taxon>Eukaryota</taxon>
        <taxon>Metazoa</taxon>
        <taxon>Chordata</taxon>
        <taxon>Craniata</taxon>
        <taxon>Vertebrata</taxon>
        <taxon>Euteleostomi</taxon>
        <taxon>Actinopterygii</taxon>
        <taxon>Neopterygii</taxon>
        <taxon>Teleostei</taxon>
        <taxon>Neoteleostei</taxon>
        <taxon>Acanthomorphata</taxon>
        <taxon>Eupercaria</taxon>
        <taxon>Perciformes</taxon>
        <taxon>Cottioidei</taxon>
        <taxon>Cottales</taxon>
        <taxon>Liparidae</taxon>
        <taxon>Liparis</taxon>
    </lineage>
</organism>
<keyword evidence="4" id="KW-1185">Reference proteome</keyword>
<dbReference type="GO" id="GO:0006303">
    <property type="term" value="P:double-strand break repair via nonhomologous end joining"/>
    <property type="evidence" value="ECO:0007669"/>
    <property type="project" value="TreeGrafter"/>
</dbReference>
<dbReference type="SUPFAM" id="SSF58022">
    <property type="entry name" value="XRCC4, C-terminal oligomerization domain"/>
    <property type="match status" value="1"/>
</dbReference>
<dbReference type="InterPro" id="IPR010585">
    <property type="entry name" value="DNA_repair_prot_XRCC4"/>
</dbReference>
<feature type="compositionally biased region" description="Basic and acidic residues" evidence="1">
    <location>
        <begin position="98"/>
        <end position="116"/>
    </location>
</feature>
<dbReference type="PANTHER" id="PTHR28559:SF1">
    <property type="entry name" value="DNA REPAIR PROTEIN XRCC4"/>
    <property type="match status" value="1"/>
</dbReference>
<dbReference type="Proteomes" id="UP000314294">
    <property type="component" value="Unassembled WGS sequence"/>
</dbReference>
<dbReference type="GO" id="GO:0003677">
    <property type="term" value="F:DNA binding"/>
    <property type="evidence" value="ECO:0007669"/>
    <property type="project" value="InterPro"/>
</dbReference>
<dbReference type="EMBL" id="SRLO01000114">
    <property type="protein sequence ID" value="TNN74423.1"/>
    <property type="molecule type" value="Genomic_DNA"/>
</dbReference>
<dbReference type="OrthoDB" id="8064436at2759"/>
<dbReference type="GO" id="GO:0010165">
    <property type="term" value="P:response to X-ray"/>
    <property type="evidence" value="ECO:0007669"/>
    <property type="project" value="TreeGrafter"/>
</dbReference>
<dbReference type="AlphaFoldDB" id="A0A4Z2IBE5"/>
<evidence type="ECO:0000256" key="1">
    <source>
        <dbReference type="SAM" id="MobiDB-lite"/>
    </source>
</evidence>
<proteinExistence type="predicted"/>
<evidence type="ECO:0000259" key="2">
    <source>
        <dbReference type="Pfam" id="PF21924"/>
    </source>
</evidence>
<protein>
    <submittedName>
        <fullName evidence="3">DNA repair protein XRCC4</fullName>
    </submittedName>
</protein>
<dbReference type="PANTHER" id="PTHR28559">
    <property type="entry name" value="DNA REPAIR PROTEIN XRCC4"/>
    <property type="match status" value="1"/>
</dbReference>
<feature type="domain" description="XRCC4 coiled-coil" evidence="2">
    <location>
        <begin position="14"/>
        <end position="90"/>
    </location>
</feature>
<dbReference type="GO" id="GO:0033152">
    <property type="term" value="P:immunoglobulin V(D)J recombination"/>
    <property type="evidence" value="ECO:0007669"/>
    <property type="project" value="TreeGrafter"/>
</dbReference>
<gene>
    <name evidence="3" type="primary">Xrcc4_1</name>
    <name evidence="3" type="ORF">EYF80_015382</name>
</gene>
<dbReference type="Gene3D" id="1.20.5.370">
    <property type="match status" value="1"/>
</dbReference>
<accession>A0A4Z2IBE5</accession>
<feature type="region of interest" description="Disordered" evidence="1">
    <location>
        <begin position="96"/>
        <end position="138"/>
    </location>
</feature>
<dbReference type="GO" id="GO:0005958">
    <property type="term" value="C:DNA-dependent protein kinase-DNA ligase 4 complex"/>
    <property type="evidence" value="ECO:0007669"/>
    <property type="project" value="TreeGrafter"/>
</dbReference>
<sequence length="153" mass="17786">MVHLGSVELQPAPDPRELNQKMIGRSLKRSTRLQSKNRQLLEENCRLNQEHQIILRELERHAEDKETLEDGLYSRFVVVLNEKKAKIRSLQDVVRQLHQTDGKQRDEKGRRRDENTTRGADCSQDGREETVQSIHASQEPTILLTARPVIMSR</sequence>
<dbReference type="InterPro" id="IPR053962">
    <property type="entry name" value="XRCC4_CC"/>
</dbReference>
<dbReference type="GO" id="GO:0032807">
    <property type="term" value="C:DNA ligase IV complex"/>
    <property type="evidence" value="ECO:0007669"/>
    <property type="project" value="TreeGrafter"/>
</dbReference>
<name>A0A4Z2IBE5_9TELE</name>
<dbReference type="Pfam" id="PF21924">
    <property type="entry name" value="XRCC4_CC"/>
    <property type="match status" value="1"/>
</dbReference>
<reference evidence="3 4" key="1">
    <citation type="submission" date="2019-03" db="EMBL/GenBank/DDBJ databases">
        <title>First draft genome of Liparis tanakae, snailfish: a comprehensive survey of snailfish specific genes.</title>
        <authorList>
            <person name="Kim W."/>
            <person name="Song I."/>
            <person name="Jeong J.-H."/>
            <person name="Kim D."/>
            <person name="Kim S."/>
            <person name="Ryu S."/>
            <person name="Song J.Y."/>
            <person name="Lee S.K."/>
        </authorList>
    </citation>
    <scope>NUCLEOTIDE SEQUENCE [LARGE SCALE GENOMIC DNA]</scope>
    <source>
        <tissue evidence="3">Muscle</tissue>
    </source>
</reference>
<dbReference type="InterPro" id="IPR014751">
    <property type="entry name" value="XRCC4-like_C"/>
</dbReference>